<evidence type="ECO:0000313" key="2">
    <source>
        <dbReference type="Proteomes" id="UP000886998"/>
    </source>
</evidence>
<sequence>MATGHLPTFTAVEFNYFFSYDKALYVEIRVVCTCTVWWYGLKMAKTVPSVTAALMKSHFLWKTVYSTALGKEGNLHSITVAALCKLGMVNLFFRCLSPDHVLVGENDRKS</sequence>
<keyword evidence="2" id="KW-1185">Reference proteome</keyword>
<dbReference type="Proteomes" id="UP000886998">
    <property type="component" value="Unassembled WGS sequence"/>
</dbReference>
<proteinExistence type="predicted"/>
<reference evidence="1" key="1">
    <citation type="submission" date="2020-08" db="EMBL/GenBank/DDBJ databases">
        <title>Multicomponent nature underlies the extraordinary mechanical properties of spider dragline silk.</title>
        <authorList>
            <person name="Kono N."/>
            <person name="Nakamura H."/>
            <person name="Mori M."/>
            <person name="Yoshida Y."/>
            <person name="Ohtoshi R."/>
            <person name="Malay A.D."/>
            <person name="Moran D.A.P."/>
            <person name="Tomita M."/>
            <person name="Numata K."/>
            <person name="Arakawa K."/>
        </authorList>
    </citation>
    <scope>NUCLEOTIDE SEQUENCE</scope>
</reference>
<name>A0A8X6YRL2_9ARAC</name>
<accession>A0A8X6YRL2</accession>
<dbReference type="EMBL" id="BMAV01021259">
    <property type="protein sequence ID" value="GFY75272.1"/>
    <property type="molecule type" value="Genomic_DNA"/>
</dbReference>
<evidence type="ECO:0000313" key="1">
    <source>
        <dbReference type="EMBL" id="GFY75272.1"/>
    </source>
</evidence>
<organism evidence="1 2">
    <name type="scientific">Trichonephila inaurata madagascariensis</name>
    <dbReference type="NCBI Taxonomy" id="2747483"/>
    <lineage>
        <taxon>Eukaryota</taxon>
        <taxon>Metazoa</taxon>
        <taxon>Ecdysozoa</taxon>
        <taxon>Arthropoda</taxon>
        <taxon>Chelicerata</taxon>
        <taxon>Arachnida</taxon>
        <taxon>Araneae</taxon>
        <taxon>Araneomorphae</taxon>
        <taxon>Entelegynae</taxon>
        <taxon>Araneoidea</taxon>
        <taxon>Nephilidae</taxon>
        <taxon>Trichonephila</taxon>
        <taxon>Trichonephila inaurata</taxon>
    </lineage>
</organism>
<comment type="caution">
    <text evidence="1">The sequence shown here is derived from an EMBL/GenBank/DDBJ whole genome shotgun (WGS) entry which is preliminary data.</text>
</comment>
<dbReference type="OrthoDB" id="6411907at2759"/>
<gene>
    <name evidence="1" type="ORF">TNIN_310581</name>
</gene>
<dbReference type="AlphaFoldDB" id="A0A8X6YRL2"/>
<protein>
    <submittedName>
        <fullName evidence="1">Uncharacterized protein</fullName>
    </submittedName>
</protein>